<accession>A0A388L7N7</accession>
<protein>
    <submittedName>
        <fullName evidence="2">Uncharacterized protein</fullName>
    </submittedName>
</protein>
<reference evidence="2 3" key="1">
    <citation type="journal article" date="2018" name="Cell">
        <title>The Chara Genome: Secondary Complexity and Implications for Plant Terrestrialization.</title>
        <authorList>
            <person name="Nishiyama T."/>
            <person name="Sakayama H."/>
            <person name="Vries J.D."/>
            <person name="Buschmann H."/>
            <person name="Saint-Marcoux D."/>
            <person name="Ullrich K.K."/>
            <person name="Haas F.B."/>
            <person name="Vanderstraeten L."/>
            <person name="Becker D."/>
            <person name="Lang D."/>
            <person name="Vosolsobe S."/>
            <person name="Rombauts S."/>
            <person name="Wilhelmsson P.K.I."/>
            <person name="Janitza P."/>
            <person name="Kern R."/>
            <person name="Heyl A."/>
            <person name="Rumpler F."/>
            <person name="Villalobos L.I.A.C."/>
            <person name="Clay J.M."/>
            <person name="Skokan R."/>
            <person name="Toyoda A."/>
            <person name="Suzuki Y."/>
            <person name="Kagoshima H."/>
            <person name="Schijlen E."/>
            <person name="Tajeshwar N."/>
            <person name="Catarino B."/>
            <person name="Hetherington A.J."/>
            <person name="Saltykova A."/>
            <person name="Bonnot C."/>
            <person name="Breuninger H."/>
            <person name="Symeonidi A."/>
            <person name="Radhakrishnan G.V."/>
            <person name="Van Nieuwerburgh F."/>
            <person name="Deforce D."/>
            <person name="Chang C."/>
            <person name="Karol K.G."/>
            <person name="Hedrich R."/>
            <person name="Ulvskov P."/>
            <person name="Glockner G."/>
            <person name="Delwiche C.F."/>
            <person name="Petrasek J."/>
            <person name="Van de Peer Y."/>
            <person name="Friml J."/>
            <person name="Beilby M."/>
            <person name="Dolan L."/>
            <person name="Kohara Y."/>
            <person name="Sugano S."/>
            <person name="Fujiyama A."/>
            <person name="Delaux P.-M."/>
            <person name="Quint M."/>
            <person name="TheiBen G."/>
            <person name="Hagemann M."/>
            <person name="Harholt J."/>
            <person name="Dunand C."/>
            <person name="Zachgo S."/>
            <person name="Langdale J."/>
            <person name="Maumus F."/>
            <person name="Straeten D.V.D."/>
            <person name="Gould S.B."/>
            <person name="Rensing S.A."/>
        </authorList>
    </citation>
    <scope>NUCLEOTIDE SEQUENCE [LARGE SCALE GENOMIC DNA]</scope>
    <source>
        <strain evidence="2 3">S276</strain>
    </source>
</reference>
<gene>
    <name evidence="2" type="ORF">CBR_g26344</name>
</gene>
<dbReference type="Proteomes" id="UP000265515">
    <property type="component" value="Unassembled WGS sequence"/>
</dbReference>
<evidence type="ECO:0000313" key="2">
    <source>
        <dbReference type="EMBL" id="GBG78315.1"/>
    </source>
</evidence>
<name>A0A388L7N7_CHABU</name>
<keyword evidence="3" id="KW-1185">Reference proteome</keyword>
<comment type="caution">
    <text evidence="2">The sequence shown here is derived from an EMBL/GenBank/DDBJ whole genome shotgun (WGS) entry which is preliminary data.</text>
</comment>
<evidence type="ECO:0000256" key="1">
    <source>
        <dbReference type="SAM" id="MobiDB-lite"/>
    </source>
</evidence>
<feature type="compositionally biased region" description="Polar residues" evidence="1">
    <location>
        <begin position="10"/>
        <end position="23"/>
    </location>
</feature>
<evidence type="ECO:0000313" key="3">
    <source>
        <dbReference type="Proteomes" id="UP000265515"/>
    </source>
</evidence>
<organism evidence="2 3">
    <name type="scientific">Chara braunii</name>
    <name type="common">Braun's stonewort</name>
    <dbReference type="NCBI Taxonomy" id="69332"/>
    <lineage>
        <taxon>Eukaryota</taxon>
        <taxon>Viridiplantae</taxon>
        <taxon>Streptophyta</taxon>
        <taxon>Charophyceae</taxon>
        <taxon>Charales</taxon>
        <taxon>Characeae</taxon>
        <taxon>Chara</taxon>
    </lineage>
</organism>
<sequence length="160" mass="17313">MDRHAILRASGSNGDETSSTRQMPSLEASDDLDCESRKPLPFADVMHKMMMSAYRAHIDSCVIDGAGGAVEQDLHGRLHCDILSRLGKRTLNPGSKKVDRQAILRTSGSNGDATLSTGQMPSSEASDDLDCESRKPLPFADVLRKMMTSACVTEWGLSSL</sequence>
<dbReference type="Gramene" id="GBG78315">
    <property type="protein sequence ID" value="GBG78315"/>
    <property type="gene ID" value="CBR_g26344"/>
</dbReference>
<proteinExistence type="predicted"/>
<feature type="compositionally biased region" description="Polar residues" evidence="1">
    <location>
        <begin position="104"/>
        <end position="124"/>
    </location>
</feature>
<feature type="region of interest" description="Disordered" evidence="1">
    <location>
        <begin position="104"/>
        <end position="131"/>
    </location>
</feature>
<feature type="region of interest" description="Disordered" evidence="1">
    <location>
        <begin position="1"/>
        <end position="34"/>
    </location>
</feature>
<dbReference type="AlphaFoldDB" id="A0A388L7N7"/>
<dbReference type="EMBL" id="BFEA01000291">
    <property type="protein sequence ID" value="GBG78315.1"/>
    <property type="molecule type" value="Genomic_DNA"/>
</dbReference>